<evidence type="ECO:0000313" key="2">
    <source>
        <dbReference type="EMBL" id="KAL0091996.1"/>
    </source>
</evidence>
<reference evidence="2 3" key="1">
    <citation type="submission" date="2024-04" db="EMBL/GenBank/DDBJ databases">
        <title>Symmetric and asymmetric DNA N6-adenine methylation regulates different biological responses in Mucorales.</title>
        <authorList>
            <consortium name="Lawrence Berkeley National Laboratory"/>
            <person name="Lax C."/>
            <person name="Mondo S.J."/>
            <person name="Osorio-Concepcion M."/>
            <person name="Muszewska A."/>
            <person name="Corrochano-Luque M."/>
            <person name="Gutierrez G."/>
            <person name="Riley R."/>
            <person name="Lipzen A."/>
            <person name="Guo J."/>
            <person name="Hundley H."/>
            <person name="Amirebrahimi M."/>
            <person name="Ng V."/>
            <person name="Lorenzo-Gutierrez D."/>
            <person name="Binder U."/>
            <person name="Yang J."/>
            <person name="Song Y."/>
            <person name="Canovas D."/>
            <person name="Navarro E."/>
            <person name="Freitag M."/>
            <person name="Gabaldon T."/>
            <person name="Grigoriev I.V."/>
            <person name="Corrochano L.M."/>
            <person name="Nicolas F.E."/>
            <person name="Garre V."/>
        </authorList>
    </citation>
    <scope>NUCLEOTIDE SEQUENCE [LARGE SCALE GENOMIC DNA]</scope>
    <source>
        <strain evidence="2 3">L51</strain>
    </source>
</reference>
<feature type="transmembrane region" description="Helical" evidence="1">
    <location>
        <begin position="38"/>
        <end position="55"/>
    </location>
</feature>
<dbReference type="EMBL" id="JBCLYO010000003">
    <property type="protein sequence ID" value="KAL0091996.1"/>
    <property type="molecule type" value="Genomic_DNA"/>
</dbReference>
<organism evidence="2 3">
    <name type="scientific">Phycomyces blakesleeanus</name>
    <dbReference type="NCBI Taxonomy" id="4837"/>
    <lineage>
        <taxon>Eukaryota</taxon>
        <taxon>Fungi</taxon>
        <taxon>Fungi incertae sedis</taxon>
        <taxon>Mucoromycota</taxon>
        <taxon>Mucoromycotina</taxon>
        <taxon>Mucoromycetes</taxon>
        <taxon>Mucorales</taxon>
        <taxon>Phycomycetaceae</taxon>
        <taxon>Phycomyces</taxon>
    </lineage>
</organism>
<name>A0ABR3B8X1_PHYBL</name>
<proteinExistence type="predicted"/>
<feature type="transmembrane region" description="Helical" evidence="1">
    <location>
        <begin position="13"/>
        <end position="31"/>
    </location>
</feature>
<comment type="caution">
    <text evidence="2">The sequence shown here is derived from an EMBL/GenBank/DDBJ whole genome shotgun (WGS) entry which is preliminary data.</text>
</comment>
<evidence type="ECO:0000256" key="1">
    <source>
        <dbReference type="SAM" id="Phobius"/>
    </source>
</evidence>
<keyword evidence="3" id="KW-1185">Reference proteome</keyword>
<protein>
    <submittedName>
        <fullName evidence="2">Uncharacterized protein</fullName>
    </submittedName>
</protein>
<accession>A0ABR3B8X1</accession>
<keyword evidence="1" id="KW-0472">Membrane</keyword>
<keyword evidence="1" id="KW-0812">Transmembrane</keyword>
<sequence>MGRNSPDLLSFSIVFYHLLGVGLLSVAGIIYFRAKMSYIYTFLIFLVIVTAPLFFF</sequence>
<evidence type="ECO:0000313" key="3">
    <source>
        <dbReference type="Proteomes" id="UP001448207"/>
    </source>
</evidence>
<dbReference type="Proteomes" id="UP001448207">
    <property type="component" value="Unassembled WGS sequence"/>
</dbReference>
<gene>
    <name evidence="2" type="ORF">J3Q64DRAFT_1726462</name>
</gene>
<keyword evidence="1" id="KW-1133">Transmembrane helix</keyword>